<dbReference type="InterPro" id="IPR001296">
    <property type="entry name" value="Glyco_trans_1"/>
</dbReference>
<dbReference type="SUPFAM" id="SSF53756">
    <property type="entry name" value="UDP-Glycosyltransferase/glycogen phosphorylase"/>
    <property type="match status" value="1"/>
</dbReference>
<gene>
    <name evidence="8" type="primary">glgA</name>
    <name evidence="11" type="ORF">SAMN05660836_01379</name>
</gene>
<accession>A0A1I4TEL5</accession>
<organism evidence="11 12">
    <name type="scientific">Thermodesulforhabdus norvegica</name>
    <dbReference type="NCBI Taxonomy" id="39841"/>
    <lineage>
        <taxon>Bacteria</taxon>
        <taxon>Pseudomonadati</taxon>
        <taxon>Thermodesulfobacteriota</taxon>
        <taxon>Syntrophobacteria</taxon>
        <taxon>Syntrophobacterales</taxon>
        <taxon>Thermodesulforhabdaceae</taxon>
        <taxon>Thermodesulforhabdus</taxon>
    </lineage>
</organism>
<keyword evidence="6 8" id="KW-0808">Transferase</keyword>
<sequence>MNTTPSRKISVLFCASEATPFVKSGGLGDVVGSLPKALKKLGCDVRIFIPLYRSIRDNFSQIRPLEDKIFIPVGIHHYTGHLWETLTPDGIIAYLLEKDEFFDRTYLYGNPDPTRGDYEDNAERFIFFSRAVYSLCLHTKWIPDILHIHDWQAALVAAYLVHHWRRDPSFQTVKSVLTIHNLAFQGIFPGSYYGMTHLPTEFFNMEGMEYWGQCNFLKAGIVCSDFITTVSPTYMKQIQTPEYGHGLDGVLKNRSDRLKGILNGIDNEVWNPSQDPYLPAPFDSDNLQGKRICKKHLLKKIGLPIDQIERPLFATIGRMTHQKGYDLIHAVAPRIFEQGGTMVVLGTGDPHLASLFRELRNAYPDQCSVHFDFDEPLAHLIEAGADIFLMPSRFEPCGLNQMYSLRYGTVPVVHATGGLEDSVIDVRENPQEGTGFKFRKYSAEEFWNALKDALAFYEKPEKWQQIQKRGMKKDFSWDRSAREYLDVYRKVLE</sequence>
<comment type="similarity">
    <text evidence="4 8">Belongs to the glycosyltransferase 1 family. Bacterial/plant glycogen synthase subfamily.</text>
</comment>
<dbReference type="UniPathway" id="UPA00164"/>
<dbReference type="Pfam" id="PF00534">
    <property type="entry name" value="Glycos_transf_1"/>
    <property type="match status" value="1"/>
</dbReference>
<reference evidence="11 12" key="1">
    <citation type="submission" date="2016-10" db="EMBL/GenBank/DDBJ databases">
        <authorList>
            <person name="de Groot N.N."/>
        </authorList>
    </citation>
    <scope>NUCLEOTIDE SEQUENCE [LARGE SCALE GENOMIC DNA]</scope>
    <source>
        <strain evidence="11 12">DSM 9990</strain>
    </source>
</reference>
<evidence type="ECO:0000256" key="1">
    <source>
        <dbReference type="ARBA" id="ARBA00001478"/>
    </source>
</evidence>
<dbReference type="HAMAP" id="MF_00484">
    <property type="entry name" value="Glycogen_synth"/>
    <property type="match status" value="1"/>
</dbReference>
<evidence type="ECO:0000259" key="10">
    <source>
        <dbReference type="Pfam" id="PF08323"/>
    </source>
</evidence>
<evidence type="ECO:0000256" key="8">
    <source>
        <dbReference type="HAMAP-Rule" id="MF_00484"/>
    </source>
</evidence>
<protein>
    <recommendedName>
        <fullName evidence="8">Glycogen synthase</fullName>
        <ecNumber evidence="8">2.4.1.21</ecNumber>
    </recommendedName>
    <alternativeName>
        <fullName evidence="8">Starch [bacterial glycogen] synthase</fullName>
    </alternativeName>
</protein>
<dbReference type="PANTHER" id="PTHR45825:SF11">
    <property type="entry name" value="ALPHA AMYLASE DOMAIN-CONTAINING PROTEIN"/>
    <property type="match status" value="1"/>
</dbReference>
<evidence type="ECO:0000256" key="7">
    <source>
        <dbReference type="ARBA" id="ARBA00023056"/>
    </source>
</evidence>
<evidence type="ECO:0000256" key="2">
    <source>
        <dbReference type="ARBA" id="ARBA00002764"/>
    </source>
</evidence>
<dbReference type="GO" id="GO:0009011">
    <property type="term" value="F:alpha-1,4-glucan glucosyltransferase (ADP-glucose donor) activity"/>
    <property type="evidence" value="ECO:0007669"/>
    <property type="project" value="UniProtKB-UniRule"/>
</dbReference>
<evidence type="ECO:0000256" key="3">
    <source>
        <dbReference type="ARBA" id="ARBA00004964"/>
    </source>
</evidence>
<evidence type="ECO:0000256" key="6">
    <source>
        <dbReference type="ARBA" id="ARBA00022679"/>
    </source>
</evidence>
<dbReference type="STRING" id="39841.SAMN05660836_01379"/>
<dbReference type="Pfam" id="PF08323">
    <property type="entry name" value="Glyco_transf_5"/>
    <property type="match status" value="1"/>
</dbReference>
<dbReference type="InterPro" id="IPR013534">
    <property type="entry name" value="Starch_synth_cat_dom"/>
</dbReference>
<comment type="function">
    <text evidence="2 8">Synthesizes alpha-1,4-glucan chains using ADP-glucose.</text>
</comment>
<dbReference type="EC" id="2.4.1.21" evidence="8"/>
<dbReference type="PANTHER" id="PTHR45825">
    <property type="entry name" value="GRANULE-BOUND STARCH SYNTHASE 1, CHLOROPLASTIC/AMYLOPLASTIC"/>
    <property type="match status" value="1"/>
</dbReference>
<proteinExistence type="inferred from homology"/>
<keyword evidence="12" id="KW-1185">Reference proteome</keyword>
<dbReference type="NCBIfam" id="TIGR02095">
    <property type="entry name" value="glgA"/>
    <property type="match status" value="1"/>
</dbReference>
<dbReference type="CDD" id="cd03791">
    <property type="entry name" value="GT5_Glycogen_synthase_DULL1-like"/>
    <property type="match status" value="1"/>
</dbReference>
<dbReference type="Proteomes" id="UP000199611">
    <property type="component" value="Unassembled WGS sequence"/>
</dbReference>
<keyword evidence="5 8" id="KW-0328">Glycosyltransferase</keyword>
<keyword evidence="7 8" id="KW-0320">Glycogen biosynthesis</keyword>
<feature type="domain" description="Glycosyl transferase family 1" evidence="9">
    <location>
        <begin position="309"/>
        <end position="466"/>
    </location>
</feature>
<dbReference type="GO" id="GO:0004373">
    <property type="term" value="F:alpha-1,4-glucan glucosyltransferase (UDP-glucose donor) activity"/>
    <property type="evidence" value="ECO:0007669"/>
    <property type="project" value="InterPro"/>
</dbReference>
<dbReference type="Gene3D" id="3.40.50.2000">
    <property type="entry name" value="Glycogen Phosphorylase B"/>
    <property type="match status" value="2"/>
</dbReference>
<dbReference type="EMBL" id="FOUU01000003">
    <property type="protein sequence ID" value="SFM75238.1"/>
    <property type="molecule type" value="Genomic_DNA"/>
</dbReference>
<evidence type="ECO:0000313" key="12">
    <source>
        <dbReference type="Proteomes" id="UP000199611"/>
    </source>
</evidence>
<evidence type="ECO:0000259" key="9">
    <source>
        <dbReference type="Pfam" id="PF00534"/>
    </source>
</evidence>
<comment type="catalytic activity">
    <reaction evidence="1 8">
        <text>[(1-&gt;4)-alpha-D-glucosyl](n) + ADP-alpha-D-glucose = [(1-&gt;4)-alpha-D-glucosyl](n+1) + ADP + H(+)</text>
        <dbReference type="Rhea" id="RHEA:18189"/>
        <dbReference type="Rhea" id="RHEA-COMP:9584"/>
        <dbReference type="Rhea" id="RHEA-COMP:9587"/>
        <dbReference type="ChEBI" id="CHEBI:15378"/>
        <dbReference type="ChEBI" id="CHEBI:15444"/>
        <dbReference type="ChEBI" id="CHEBI:57498"/>
        <dbReference type="ChEBI" id="CHEBI:456216"/>
        <dbReference type="EC" id="2.4.1.21"/>
    </reaction>
</comment>
<dbReference type="RefSeq" id="WP_177193560.1">
    <property type="nucleotide sequence ID" value="NZ_FOUU01000003.1"/>
</dbReference>
<comment type="pathway">
    <text evidence="3 8">Glycan biosynthesis; glycogen biosynthesis.</text>
</comment>
<evidence type="ECO:0000256" key="5">
    <source>
        <dbReference type="ARBA" id="ARBA00022676"/>
    </source>
</evidence>
<name>A0A1I4TEL5_9BACT</name>
<feature type="domain" description="Starch synthase catalytic" evidence="10">
    <location>
        <begin position="11"/>
        <end position="252"/>
    </location>
</feature>
<dbReference type="InterPro" id="IPR011835">
    <property type="entry name" value="GS/SS"/>
</dbReference>
<evidence type="ECO:0000256" key="4">
    <source>
        <dbReference type="ARBA" id="ARBA00010281"/>
    </source>
</evidence>
<dbReference type="NCBIfam" id="NF001899">
    <property type="entry name" value="PRK00654.1-2"/>
    <property type="match status" value="1"/>
</dbReference>
<feature type="binding site" evidence="8">
    <location>
        <position position="23"/>
    </location>
    <ligand>
        <name>ADP-alpha-D-glucose</name>
        <dbReference type="ChEBI" id="CHEBI:57498"/>
    </ligand>
</feature>
<dbReference type="AlphaFoldDB" id="A0A1I4TEL5"/>
<dbReference type="GO" id="GO:0005978">
    <property type="term" value="P:glycogen biosynthetic process"/>
    <property type="evidence" value="ECO:0007669"/>
    <property type="project" value="UniProtKB-UniRule"/>
</dbReference>
<evidence type="ECO:0000313" key="11">
    <source>
        <dbReference type="EMBL" id="SFM75238.1"/>
    </source>
</evidence>